<evidence type="ECO:0000313" key="3">
    <source>
        <dbReference type="EMBL" id="CZR53917.1"/>
    </source>
</evidence>
<name>A0A1L7WMD3_9HELO</name>
<dbReference type="InterPro" id="IPR029058">
    <property type="entry name" value="AB_hydrolase_fold"/>
</dbReference>
<organism evidence="3 4">
    <name type="scientific">Phialocephala subalpina</name>
    <dbReference type="NCBI Taxonomy" id="576137"/>
    <lineage>
        <taxon>Eukaryota</taxon>
        <taxon>Fungi</taxon>
        <taxon>Dikarya</taxon>
        <taxon>Ascomycota</taxon>
        <taxon>Pezizomycotina</taxon>
        <taxon>Leotiomycetes</taxon>
        <taxon>Helotiales</taxon>
        <taxon>Mollisiaceae</taxon>
        <taxon>Phialocephala</taxon>
        <taxon>Phialocephala fortinii species complex</taxon>
    </lineage>
</organism>
<dbReference type="InterPro" id="IPR013094">
    <property type="entry name" value="AB_hydrolase_3"/>
</dbReference>
<dbReference type="GO" id="GO:0016787">
    <property type="term" value="F:hydrolase activity"/>
    <property type="evidence" value="ECO:0007669"/>
    <property type="project" value="UniProtKB-KW"/>
</dbReference>
<sequence>MASKFHLSYDPELDEAFASFPPSHLTKESLMEVRNQLEPLYTAEKVITDPEISHKDITIPGPNGDVILAVLKWKKSKGGPRPAIYYMHGGGMITGNRFTIGGGIEWIKELDAVLKWVSEHASKVEVNPDRILITGSSGGGNVCAGLALLARDKGGPKIRAQCLCYPMIDDRMETTSVKHFYDQGTWKGQINEQAWDYLLDGKRGAEDIDVGQADMFRDENVAYAMKL</sequence>
<protein>
    <recommendedName>
        <fullName evidence="2">Alpha/beta hydrolase fold-3 domain-containing protein</fullName>
    </recommendedName>
</protein>
<evidence type="ECO:0000313" key="4">
    <source>
        <dbReference type="Proteomes" id="UP000184330"/>
    </source>
</evidence>
<keyword evidence="1" id="KW-0378">Hydrolase</keyword>
<proteinExistence type="predicted"/>
<gene>
    <name evidence="3" type="ORF">PAC_03799</name>
</gene>
<evidence type="ECO:0000256" key="1">
    <source>
        <dbReference type="ARBA" id="ARBA00022801"/>
    </source>
</evidence>
<accession>A0A1L7WMD3</accession>
<feature type="domain" description="Alpha/beta hydrolase fold-3" evidence="2">
    <location>
        <begin position="112"/>
        <end position="204"/>
    </location>
</feature>
<evidence type="ECO:0000259" key="2">
    <source>
        <dbReference type="Pfam" id="PF07859"/>
    </source>
</evidence>
<dbReference type="InterPro" id="IPR050300">
    <property type="entry name" value="GDXG_lipolytic_enzyme"/>
</dbReference>
<dbReference type="PANTHER" id="PTHR48081:SF8">
    <property type="entry name" value="ALPHA_BETA HYDROLASE FOLD-3 DOMAIN-CONTAINING PROTEIN-RELATED"/>
    <property type="match status" value="1"/>
</dbReference>
<dbReference type="OrthoDB" id="433474at2759"/>
<dbReference type="Proteomes" id="UP000184330">
    <property type="component" value="Unassembled WGS sequence"/>
</dbReference>
<dbReference type="AlphaFoldDB" id="A0A1L7WMD3"/>
<dbReference type="Pfam" id="PF07859">
    <property type="entry name" value="Abhydrolase_3"/>
    <property type="match status" value="1"/>
</dbReference>
<keyword evidence="4" id="KW-1185">Reference proteome</keyword>
<dbReference type="EMBL" id="FJOG01000004">
    <property type="protein sequence ID" value="CZR53917.1"/>
    <property type="molecule type" value="Genomic_DNA"/>
</dbReference>
<dbReference type="SUPFAM" id="SSF53474">
    <property type="entry name" value="alpha/beta-Hydrolases"/>
    <property type="match status" value="1"/>
</dbReference>
<reference evidence="3 4" key="1">
    <citation type="submission" date="2016-03" db="EMBL/GenBank/DDBJ databases">
        <authorList>
            <person name="Ploux O."/>
        </authorList>
    </citation>
    <scope>NUCLEOTIDE SEQUENCE [LARGE SCALE GENOMIC DNA]</scope>
    <source>
        <strain evidence="3 4">UAMH 11012</strain>
    </source>
</reference>
<dbReference type="Gene3D" id="3.40.50.1820">
    <property type="entry name" value="alpha/beta hydrolase"/>
    <property type="match status" value="2"/>
</dbReference>
<dbReference type="PANTHER" id="PTHR48081">
    <property type="entry name" value="AB HYDROLASE SUPERFAMILY PROTEIN C4A8.06C"/>
    <property type="match status" value="1"/>
</dbReference>
<dbReference type="STRING" id="576137.A0A1L7WMD3"/>